<dbReference type="InterPro" id="IPR004615">
    <property type="entry name" value="DNA_pol_III_psi"/>
</dbReference>
<dbReference type="SUPFAM" id="SSF102220">
    <property type="entry name" value="DNA polymerase III psi subunit"/>
    <property type="match status" value="1"/>
</dbReference>
<dbReference type="OrthoDB" id="5682636at2"/>
<gene>
    <name evidence="2" type="primary">holD</name>
    <name evidence="2" type="ORF">ERCIPSPA2889_288</name>
</gene>
<keyword evidence="1" id="KW-0239">DNA-directed DNA polymerase</keyword>
<evidence type="ECO:0000313" key="2">
    <source>
        <dbReference type="EMBL" id="VFP86075.1"/>
    </source>
</evidence>
<dbReference type="GO" id="GO:0008408">
    <property type="term" value="F:3'-5' exonuclease activity"/>
    <property type="evidence" value="ECO:0007669"/>
    <property type="project" value="InterPro"/>
</dbReference>
<comment type="function">
    <text evidence="1">Part of the beta sliding clamp loading complex, which hydrolyzes ATP to load the beta clamp onto primed DNA to form the DNA replication pre-initiation complex. DNA polymerase III is a complex, multichain enzyme responsible for most of the replicative synthesis in bacteria. This DNA polymerase also exhibits 3' to 5' exonuclease activity.</text>
</comment>
<dbReference type="InterPro" id="IPR036654">
    <property type="entry name" value="DNA_pol_III_psi_sf"/>
</dbReference>
<dbReference type="Gene3D" id="3.40.50.10220">
    <property type="entry name" value="DNA polymerase III, psi subunit"/>
    <property type="match status" value="1"/>
</dbReference>
<accession>A0A451DHI5</accession>
<dbReference type="GO" id="GO:0006260">
    <property type="term" value="P:DNA replication"/>
    <property type="evidence" value="ECO:0007669"/>
    <property type="project" value="UniProtKB-KW"/>
</dbReference>
<organism evidence="2 3">
    <name type="scientific">Candidatus Erwinia haradaeae</name>
    <dbReference type="NCBI Taxonomy" id="1922217"/>
    <lineage>
        <taxon>Bacteria</taxon>
        <taxon>Pseudomonadati</taxon>
        <taxon>Pseudomonadota</taxon>
        <taxon>Gammaproteobacteria</taxon>
        <taxon>Enterobacterales</taxon>
        <taxon>Erwiniaceae</taxon>
        <taxon>Erwinia</taxon>
    </lineage>
</organism>
<dbReference type="GO" id="GO:0003887">
    <property type="term" value="F:DNA-directed DNA polymerase activity"/>
    <property type="evidence" value="ECO:0007669"/>
    <property type="project" value="UniProtKB-KW"/>
</dbReference>
<dbReference type="EMBL" id="LR217730">
    <property type="protein sequence ID" value="VFP86075.1"/>
    <property type="molecule type" value="Genomic_DNA"/>
</dbReference>
<keyword evidence="1 2" id="KW-0808">Transferase</keyword>
<dbReference type="Proteomes" id="UP000294343">
    <property type="component" value="Chromosome"/>
</dbReference>
<proteinExistence type="predicted"/>
<reference evidence="2 3" key="1">
    <citation type="submission" date="2019-02" db="EMBL/GenBank/DDBJ databases">
        <authorList>
            <person name="Manzano-Marin A."/>
            <person name="Manzano-Marin A."/>
        </authorList>
    </citation>
    <scope>NUCLEOTIDE SEQUENCE [LARGE SCALE GENOMIC DNA]</scope>
    <source>
        <strain evidence="2 3">ErCipseudotsugae</strain>
    </source>
</reference>
<keyword evidence="1" id="KW-0235">DNA replication</keyword>
<evidence type="ECO:0000256" key="1">
    <source>
        <dbReference type="PIRNR" id="PIRNR029225"/>
    </source>
</evidence>
<sequence length="133" mass="15543">MSIRRRDQLLKKIGITQYKLKRLYVLAGDIVIKLPVETRLVIVSDRLPVLTDSLVVDVLRTLHLKLMQVQVLTTNQLSLLQQDAHHYRWLIGVKSSKLFTGIQLTSPILSELHYNPRAKRALWKQIYQYQLDL</sequence>
<name>A0A451DHI5_9GAMM</name>
<evidence type="ECO:0000313" key="3">
    <source>
        <dbReference type="Proteomes" id="UP000294343"/>
    </source>
</evidence>
<dbReference type="RefSeq" id="WP_157989100.1">
    <property type="nucleotide sequence ID" value="NZ_LR217730.1"/>
</dbReference>
<dbReference type="Pfam" id="PF03603">
    <property type="entry name" value="DNA_III_psi"/>
    <property type="match status" value="1"/>
</dbReference>
<keyword evidence="1 2" id="KW-0548">Nucleotidyltransferase</keyword>
<protein>
    <recommendedName>
        <fullName evidence="1">DNA polymerase III subunit psi</fullName>
    </recommendedName>
</protein>
<dbReference type="AlphaFoldDB" id="A0A451DHI5"/>
<dbReference type="PIRSF" id="PIRSF029225">
    <property type="entry name" value="DNA_pol_III_psi"/>
    <property type="match status" value="1"/>
</dbReference>